<dbReference type="InterPro" id="IPR032675">
    <property type="entry name" value="LRR_dom_sf"/>
</dbReference>
<proteinExistence type="inferred from homology"/>
<dbReference type="Gene3D" id="3.80.10.10">
    <property type="entry name" value="Ribonuclease Inhibitor"/>
    <property type="match status" value="1"/>
</dbReference>
<dbReference type="InterPro" id="IPR027417">
    <property type="entry name" value="P-loop_NTPase"/>
</dbReference>
<accession>A0A6P6TDL9</accession>
<feature type="domain" description="NB-ARC" evidence="5">
    <location>
        <begin position="5"/>
        <end position="57"/>
    </location>
</feature>
<reference evidence="7" key="1">
    <citation type="journal article" date="2025" name="Foods">
        <title>Unveiling the Microbial Signatures of Arabica Coffee Cherries: Insights into Ripeness Specific Diversity, Functional Traits, and Implications for Quality and Safety.</title>
        <authorList>
            <consortium name="RefSeq"/>
            <person name="Tenea G.N."/>
            <person name="Cifuentes V."/>
            <person name="Reyes P."/>
            <person name="Cevallos-Vallejos M."/>
        </authorList>
    </citation>
    <scope>NUCLEOTIDE SEQUENCE [LARGE SCALE GENOMIC DNA]</scope>
</reference>
<keyword evidence="7" id="KW-1185">Reference proteome</keyword>
<feature type="domain" description="Disease resistance protein winged helix" evidence="6">
    <location>
        <begin position="106"/>
        <end position="148"/>
    </location>
</feature>
<name>A0A6P6TDL9_COFAR</name>
<comment type="similarity">
    <text evidence="1">Belongs to the disease resistance NB-LRR family.</text>
</comment>
<evidence type="ECO:0000256" key="1">
    <source>
        <dbReference type="ARBA" id="ARBA00008894"/>
    </source>
</evidence>
<gene>
    <name evidence="8" type="primary">LOC113699598</name>
</gene>
<dbReference type="GeneID" id="113699598"/>
<sequence length="356" mass="40470">MLERSLPDDTNRSRILFTSRFQNLTSQFSDCEPFHLQQLTVEECFVLLQKKIFGRKDCWKNFANSLSSSIVIETNLLELGYSHLPDYLKPCLFYFGAFPEDENIPTEGKSLEDMANDYLKNLVNRSLVMVTQQRTIDGAIACRIHDLLDLGEFSLGKSFPMEVVLLVHVRYLAIRSELLSILDAIANLSRYGFTFPNNLEGSPDLEHLVTLTLAIDPSYQSLQKIPKKFPSIRRLRCAGLGSYGNGILMLDYLSQPWSEISTIGKLTKLEVLKLNSESFVGRKWEMKDGEFSKLRILKLSELDIRWWTATSSDHFSCLEKLVLHGCKKLEELPSCLGESAPLVMIEVKGCSLLKVL</sequence>
<dbReference type="SUPFAM" id="SSF52540">
    <property type="entry name" value="P-loop containing nucleoside triphosphate hydrolases"/>
    <property type="match status" value="1"/>
</dbReference>
<dbReference type="RefSeq" id="XP_027075771.1">
    <property type="nucleotide sequence ID" value="XM_027219970.1"/>
</dbReference>
<dbReference type="Proteomes" id="UP001652660">
    <property type="component" value="Chromosome 7c"/>
</dbReference>
<dbReference type="Gene3D" id="1.10.10.10">
    <property type="entry name" value="Winged helix-like DNA-binding domain superfamily/Winged helix DNA-binding domain"/>
    <property type="match status" value="1"/>
</dbReference>
<keyword evidence="3" id="KW-0611">Plant defense</keyword>
<dbReference type="Pfam" id="PF23559">
    <property type="entry name" value="WHD_DRP"/>
    <property type="match status" value="1"/>
</dbReference>
<dbReference type="SUPFAM" id="SSF52058">
    <property type="entry name" value="L domain-like"/>
    <property type="match status" value="1"/>
</dbReference>
<dbReference type="PANTHER" id="PTHR15140">
    <property type="entry name" value="TUBULIN-SPECIFIC CHAPERONE E"/>
    <property type="match status" value="1"/>
</dbReference>
<evidence type="ECO:0000256" key="3">
    <source>
        <dbReference type="ARBA" id="ARBA00022821"/>
    </source>
</evidence>
<organism evidence="7 8">
    <name type="scientific">Coffea arabica</name>
    <name type="common">Arabian coffee</name>
    <dbReference type="NCBI Taxonomy" id="13443"/>
    <lineage>
        <taxon>Eukaryota</taxon>
        <taxon>Viridiplantae</taxon>
        <taxon>Streptophyta</taxon>
        <taxon>Embryophyta</taxon>
        <taxon>Tracheophyta</taxon>
        <taxon>Spermatophyta</taxon>
        <taxon>Magnoliopsida</taxon>
        <taxon>eudicotyledons</taxon>
        <taxon>Gunneridae</taxon>
        <taxon>Pentapetalae</taxon>
        <taxon>asterids</taxon>
        <taxon>lamiids</taxon>
        <taxon>Gentianales</taxon>
        <taxon>Rubiaceae</taxon>
        <taxon>Ixoroideae</taxon>
        <taxon>Gardenieae complex</taxon>
        <taxon>Bertiereae - Coffeeae clade</taxon>
        <taxon>Coffeeae</taxon>
        <taxon>Coffea</taxon>
    </lineage>
</organism>
<dbReference type="AlphaFoldDB" id="A0A6P6TDL9"/>
<dbReference type="InterPro" id="IPR036388">
    <property type="entry name" value="WH-like_DNA-bd_sf"/>
</dbReference>
<reference evidence="8" key="2">
    <citation type="submission" date="2025-08" db="UniProtKB">
        <authorList>
            <consortium name="RefSeq"/>
        </authorList>
    </citation>
    <scope>IDENTIFICATION</scope>
    <source>
        <tissue evidence="8">Leaves</tissue>
    </source>
</reference>
<dbReference type="OrthoDB" id="913621at2759"/>
<keyword evidence="2" id="KW-0547">Nucleotide-binding</keyword>
<evidence type="ECO:0000256" key="4">
    <source>
        <dbReference type="ARBA" id="ARBA00022840"/>
    </source>
</evidence>
<dbReference type="GO" id="GO:0043531">
    <property type="term" value="F:ADP binding"/>
    <property type="evidence" value="ECO:0007669"/>
    <property type="project" value="InterPro"/>
</dbReference>
<dbReference type="GO" id="GO:0006952">
    <property type="term" value="P:defense response"/>
    <property type="evidence" value="ECO:0007669"/>
    <property type="project" value="UniProtKB-KW"/>
</dbReference>
<evidence type="ECO:0000259" key="6">
    <source>
        <dbReference type="Pfam" id="PF23559"/>
    </source>
</evidence>
<evidence type="ECO:0000313" key="7">
    <source>
        <dbReference type="Proteomes" id="UP001652660"/>
    </source>
</evidence>
<dbReference type="Pfam" id="PF00931">
    <property type="entry name" value="NB-ARC"/>
    <property type="match status" value="1"/>
</dbReference>
<dbReference type="InterPro" id="IPR058922">
    <property type="entry name" value="WHD_DRP"/>
</dbReference>
<protein>
    <submittedName>
        <fullName evidence="8">Late blight resistance protein homolog R1B-16</fullName>
    </submittedName>
</protein>
<evidence type="ECO:0000313" key="8">
    <source>
        <dbReference type="RefSeq" id="XP_027075771.1"/>
    </source>
</evidence>
<evidence type="ECO:0000256" key="2">
    <source>
        <dbReference type="ARBA" id="ARBA00022741"/>
    </source>
</evidence>
<keyword evidence="4" id="KW-0067">ATP-binding</keyword>
<evidence type="ECO:0000259" key="5">
    <source>
        <dbReference type="Pfam" id="PF00931"/>
    </source>
</evidence>
<dbReference type="PANTHER" id="PTHR15140:SF37">
    <property type="entry name" value="UBIQUITIN-LIKE DOMAIN-CONTAINING PROTEIN"/>
    <property type="match status" value="1"/>
</dbReference>
<dbReference type="InterPro" id="IPR002182">
    <property type="entry name" value="NB-ARC"/>
</dbReference>